<organism evidence="2 3">
    <name type="scientific">Capsicum annuum</name>
    <name type="common">Capsicum pepper</name>
    <dbReference type="NCBI Taxonomy" id="4072"/>
    <lineage>
        <taxon>Eukaryota</taxon>
        <taxon>Viridiplantae</taxon>
        <taxon>Streptophyta</taxon>
        <taxon>Embryophyta</taxon>
        <taxon>Tracheophyta</taxon>
        <taxon>Spermatophyta</taxon>
        <taxon>Magnoliopsida</taxon>
        <taxon>eudicotyledons</taxon>
        <taxon>Gunneridae</taxon>
        <taxon>Pentapetalae</taxon>
        <taxon>asterids</taxon>
        <taxon>lamiids</taxon>
        <taxon>Solanales</taxon>
        <taxon>Solanaceae</taxon>
        <taxon>Solanoideae</taxon>
        <taxon>Capsiceae</taxon>
        <taxon>Capsicum</taxon>
    </lineage>
</organism>
<dbReference type="PANTHER" id="PTHR48047">
    <property type="entry name" value="GLYCOSYLTRANSFERASE"/>
    <property type="match status" value="1"/>
</dbReference>
<dbReference type="SUPFAM" id="SSF53756">
    <property type="entry name" value="UDP-Glycosyltransferase/glycogen phosphorylase"/>
    <property type="match status" value="1"/>
</dbReference>
<name>A0A2G2XYT1_CAPAN</name>
<dbReference type="OMA" id="VEEWHSN"/>
<dbReference type="PANTHER" id="PTHR48047:SF219">
    <property type="entry name" value="SCOPOLETIN GLUCOSYLTRANSFERASE-LIKE"/>
    <property type="match status" value="1"/>
</dbReference>
<dbReference type="EMBL" id="AYRZ02000069">
    <property type="protein sequence ID" value="PHT62632.1"/>
    <property type="molecule type" value="Genomic_DNA"/>
</dbReference>
<reference evidence="2 3" key="2">
    <citation type="journal article" date="2017" name="Genome Biol.">
        <title>New reference genome sequences of hot pepper reveal the massive evolution of plant disease-resistance genes by retroduplication.</title>
        <authorList>
            <person name="Kim S."/>
            <person name="Park J."/>
            <person name="Yeom S.I."/>
            <person name="Kim Y.M."/>
            <person name="Seo E."/>
            <person name="Kim K.T."/>
            <person name="Kim M.S."/>
            <person name="Lee J.M."/>
            <person name="Cheong K."/>
            <person name="Shin H.S."/>
            <person name="Kim S.B."/>
            <person name="Han K."/>
            <person name="Lee J."/>
            <person name="Park M."/>
            <person name="Lee H.A."/>
            <person name="Lee H.Y."/>
            <person name="Lee Y."/>
            <person name="Oh S."/>
            <person name="Lee J.H."/>
            <person name="Choi E."/>
            <person name="Choi E."/>
            <person name="Lee S.E."/>
            <person name="Jeon J."/>
            <person name="Kim H."/>
            <person name="Choi G."/>
            <person name="Song H."/>
            <person name="Lee J."/>
            <person name="Lee S.C."/>
            <person name="Kwon J.K."/>
            <person name="Lee H.Y."/>
            <person name="Koo N."/>
            <person name="Hong Y."/>
            <person name="Kim R.W."/>
            <person name="Kang W.H."/>
            <person name="Huh J.H."/>
            <person name="Kang B.C."/>
            <person name="Yang T.J."/>
            <person name="Lee Y.H."/>
            <person name="Bennetzen J.L."/>
            <person name="Choi D."/>
        </authorList>
    </citation>
    <scope>NUCLEOTIDE SEQUENCE [LARGE SCALE GENOMIC DNA]</scope>
    <source>
        <strain evidence="3">cv. CM334</strain>
    </source>
</reference>
<dbReference type="STRING" id="4072.A0A2G2XYT1"/>
<dbReference type="Proteomes" id="UP000222542">
    <property type="component" value="Unassembled WGS sequence"/>
</dbReference>
<evidence type="ECO:0000313" key="2">
    <source>
        <dbReference type="EMBL" id="PHT62632.1"/>
    </source>
</evidence>
<gene>
    <name evidence="2" type="ORF">T459_33527</name>
</gene>
<comment type="caution">
    <text evidence="2">The sequence shown here is derived from an EMBL/GenBank/DDBJ whole genome shotgun (WGS) entry which is preliminary data.</text>
</comment>
<dbReference type="Gene3D" id="3.40.50.2000">
    <property type="entry name" value="Glycogen Phosphorylase B"/>
    <property type="match status" value="1"/>
</dbReference>
<reference evidence="2 3" key="1">
    <citation type="journal article" date="2014" name="Nat. Genet.">
        <title>Genome sequence of the hot pepper provides insights into the evolution of pungency in Capsicum species.</title>
        <authorList>
            <person name="Kim S."/>
            <person name="Park M."/>
            <person name="Yeom S.I."/>
            <person name="Kim Y.M."/>
            <person name="Lee J.M."/>
            <person name="Lee H.A."/>
            <person name="Seo E."/>
            <person name="Choi J."/>
            <person name="Cheong K."/>
            <person name="Kim K.T."/>
            <person name="Jung K."/>
            <person name="Lee G.W."/>
            <person name="Oh S.K."/>
            <person name="Bae C."/>
            <person name="Kim S.B."/>
            <person name="Lee H.Y."/>
            <person name="Kim S.Y."/>
            <person name="Kim M.S."/>
            <person name="Kang B.C."/>
            <person name="Jo Y.D."/>
            <person name="Yang H.B."/>
            <person name="Jeong H.J."/>
            <person name="Kang W.H."/>
            <person name="Kwon J.K."/>
            <person name="Shin C."/>
            <person name="Lim J.Y."/>
            <person name="Park J.H."/>
            <person name="Huh J.H."/>
            <person name="Kim J.S."/>
            <person name="Kim B.D."/>
            <person name="Cohen O."/>
            <person name="Paran I."/>
            <person name="Suh M.C."/>
            <person name="Lee S.B."/>
            <person name="Kim Y.K."/>
            <person name="Shin Y."/>
            <person name="Noh S.J."/>
            <person name="Park J."/>
            <person name="Seo Y.S."/>
            <person name="Kwon S.Y."/>
            <person name="Kim H.A."/>
            <person name="Park J.M."/>
            <person name="Kim H.J."/>
            <person name="Choi S.B."/>
            <person name="Bosland P.W."/>
            <person name="Reeves G."/>
            <person name="Jo S.H."/>
            <person name="Lee B.W."/>
            <person name="Cho H.T."/>
            <person name="Choi H.S."/>
            <person name="Lee M.S."/>
            <person name="Yu Y."/>
            <person name="Do Choi Y."/>
            <person name="Park B.S."/>
            <person name="van Deynze A."/>
            <person name="Ashrafi H."/>
            <person name="Hill T."/>
            <person name="Kim W.T."/>
            <person name="Pai H.S."/>
            <person name="Ahn H.K."/>
            <person name="Yeam I."/>
            <person name="Giovannoni J.J."/>
            <person name="Rose J.K."/>
            <person name="Sorensen I."/>
            <person name="Lee S.J."/>
            <person name="Kim R.W."/>
            <person name="Choi I.Y."/>
            <person name="Choi B.S."/>
            <person name="Lim J.S."/>
            <person name="Lee Y.H."/>
            <person name="Choi D."/>
        </authorList>
    </citation>
    <scope>NUCLEOTIDE SEQUENCE [LARGE SCALE GENOMIC DNA]</scope>
    <source>
        <strain evidence="3">cv. CM334</strain>
    </source>
</reference>
<dbReference type="AlphaFoldDB" id="A0A2G2XYT1"/>
<comment type="similarity">
    <text evidence="1">Belongs to the UDP-glycosyltransferase family.</text>
</comment>
<keyword evidence="3" id="KW-1185">Reference proteome</keyword>
<accession>A0A2G2XYT1</accession>
<dbReference type="Gramene" id="PHT62632">
    <property type="protein sequence ID" value="PHT62632"/>
    <property type="gene ID" value="T459_33527"/>
</dbReference>
<sequence length="205" mass="23581">MVKLSGENGVAQQSSSSVADNLKSEVILKGRCERLDFIPSPDLVNNFFKVTAMMQEQFKQLVEEWHSNCLVSDMLFPWTTDTAAKFNIPRLVFHGTCFFALCVAESIRHHKPFKNVSSNSEIFVVPNLSHQIKLTTMQLSPFDLIEEETIIFQIFHEVREANLKSYGVFFNSFYELELDYVERYTNVLSRKIWAIGPLLPVQQGH</sequence>
<evidence type="ECO:0000313" key="3">
    <source>
        <dbReference type="Proteomes" id="UP000222542"/>
    </source>
</evidence>
<proteinExistence type="inferred from homology"/>
<evidence type="ECO:0000256" key="1">
    <source>
        <dbReference type="ARBA" id="ARBA00009995"/>
    </source>
</evidence>
<dbReference type="SMR" id="A0A2G2XYT1"/>
<protein>
    <submittedName>
        <fullName evidence="2">Scopoletin glucosyltransferase</fullName>
    </submittedName>
</protein>